<evidence type="ECO:0000313" key="4">
    <source>
        <dbReference type="Proteomes" id="UP000274756"/>
    </source>
</evidence>
<reference evidence="2 4" key="2">
    <citation type="submission" date="2018-11" db="EMBL/GenBank/DDBJ databases">
        <authorList>
            <consortium name="Pathogen Informatics"/>
        </authorList>
    </citation>
    <scope>NUCLEOTIDE SEQUENCE [LARGE SCALE GENOMIC DNA]</scope>
</reference>
<feature type="signal peptide" evidence="1">
    <location>
        <begin position="1"/>
        <end position="16"/>
    </location>
</feature>
<evidence type="ECO:0000313" key="2">
    <source>
        <dbReference type="EMBL" id="VDN54285.1"/>
    </source>
</evidence>
<dbReference type="EMBL" id="UYYG01000504">
    <property type="protein sequence ID" value="VDN54285.1"/>
    <property type="molecule type" value="Genomic_DNA"/>
</dbReference>
<sequence>MLYHFYWICLIYGAKGAVDVAIVDCNKGVPDGGGMIHQRPTVHPQLCARIDIPACIAIFDIKGNPEDENKVGAHCEAFTLDMCGNPSLTDLSLRRYQQKCSLWSECFHYLMVTTLGTESRKRLCDRETCLLSYFQQYNANVKEQTWFL</sequence>
<dbReference type="AlphaFoldDB" id="A0A0N4US32"/>
<feature type="chain" id="PRO_5041121267" evidence="1">
    <location>
        <begin position="17"/>
        <end position="148"/>
    </location>
</feature>
<protein>
    <submittedName>
        <fullName evidence="5">GDNF domain-containing protein</fullName>
    </submittedName>
</protein>
<keyword evidence="1" id="KW-0732">Signal</keyword>
<evidence type="ECO:0000313" key="3">
    <source>
        <dbReference type="Proteomes" id="UP000038040"/>
    </source>
</evidence>
<keyword evidence="4" id="KW-1185">Reference proteome</keyword>
<organism evidence="3 5">
    <name type="scientific">Dracunculus medinensis</name>
    <name type="common">Guinea worm</name>
    <dbReference type="NCBI Taxonomy" id="318479"/>
    <lineage>
        <taxon>Eukaryota</taxon>
        <taxon>Metazoa</taxon>
        <taxon>Ecdysozoa</taxon>
        <taxon>Nematoda</taxon>
        <taxon>Chromadorea</taxon>
        <taxon>Rhabditida</taxon>
        <taxon>Spirurina</taxon>
        <taxon>Dracunculoidea</taxon>
        <taxon>Dracunculidae</taxon>
        <taxon>Dracunculus</taxon>
    </lineage>
</organism>
<proteinExistence type="predicted"/>
<gene>
    <name evidence="2" type="ORF">DME_LOCUS4258</name>
</gene>
<dbReference type="Proteomes" id="UP000274756">
    <property type="component" value="Unassembled WGS sequence"/>
</dbReference>
<name>A0A0N4US32_DRAME</name>
<dbReference type="WBParaSite" id="DME_0001086401-mRNA-1">
    <property type="protein sequence ID" value="DME_0001086401-mRNA-1"/>
    <property type="gene ID" value="DME_0001086401"/>
</dbReference>
<reference evidence="5" key="1">
    <citation type="submission" date="2017-02" db="UniProtKB">
        <authorList>
            <consortium name="WormBaseParasite"/>
        </authorList>
    </citation>
    <scope>IDENTIFICATION</scope>
</reference>
<accession>A0A0N4US32</accession>
<dbReference type="Proteomes" id="UP000038040">
    <property type="component" value="Unplaced"/>
</dbReference>
<evidence type="ECO:0000313" key="5">
    <source>
        <dbReference type="WBParaSite" id="DME_0001086401-mRNA-1"/>
    </source>
</evidence>
<evidence type="ECO:0000256" key="1">
    <source>
        <dbReference type="SAM" id="SignalP"/>
    </source>
</evidence>